<gene>
    <name evidence="1" type="ORF">NE686_09035</name>
</gene>
<proteinExistence type="predicted"/>
<comment type="caution">
    <text evidence="1">The sequence shown here is derived from an EMBL/GenBank/DDBJ whole genome shotgun (WGS) entry which is preliminary data.</text>
</comment>
<accession>A0ABT1S9T7</accession>
<organism evidence="1 2">
    <name type="scientific">Tissierella carlieri</name>
    <dbReference type="NCBI Taxonomy" id="689904"/>
    <lineage>
        <taxon>Bacteria</taxon>
        <taxon>Bacillati</taxon>
        <taxon>Bacillota</taxon>
        <taxon>Tissierellia</taxon>
        <taxon>Tissierellales</taxon>
        <taxon>Tissierellaceae</taxon>
        <taxon>Tissierella</taxon>
    </lineage>
</organism>
<sequence length="65" mass="7211">MDIAAISMNLSQMKVAQQASISVMKMAMDTVEVQAVDLTQMLEVNTKMMEQSITPHLGKTIDIRL</sequence>
<name>A0ABT1S9T7_9FIRM</name>
<protein>
    <submittedName>
        <fullName evidence="1">YjfB family protein</fullName>
    </submittedName>
</protein>
<dbReference type="Proteomes" id="UP001524478">
    <property type="component" value="Unassembled WGS sequence"/>
</dbReference>
<dbReference type="Pfam" id="PF14070">
    <property type="entry name" value="YjfB_motility"/>
    <property type="match status" value="1"/>
</dbReference>
<evidence type="ECO:0000313" key="1">
    <source>
        <dbReference type="EMBL" id="MCQ4923226.1"/>
    </source>
</evidence>
<keyword evidence="2" id="KW-1185">Reference proteome</keyword>
<dbReference type="EMBL" id="JANGAC010000005">
    <property type="protein sequence ID" value="MCQ4923226.1"/>
    <property type="molecule type" value="Genomic_DNA"/>
</dbReference>
<reference evidence="1 2" key="1">
    <citation type="submission" date="2022-06" db="EMBL/GenBank/DDBJ databases">
        <title>Isolation of gut microbiota from human fecal samples.</title>
        <authorList>
            <person name="Pamer E.G."/>
            <person name="Barat B."/>
            <person name="Waligurski E."/>
            <person name="Medina S."/>
            <person name="Paddock L."/>
            <person name="Mostad J."/>
        </authorList>
    </citation>
    <scope>NUCLEOTIDE SEQUENCE [LARGE SCALE GENOMIC DNA]</scope>
    <source>
        <strain evidence="1 2">DFI.7.95</strain>
    </source>
</reference>
<dbReference type="InterPro" id="IPR025906">
    <property type="entry name" value="YjfB_motility"/>
</dbReference>
<evidence type="ECO:0000313" key="2">
    <source>
        <dbReference type="Proteomes" id="UP001524478"/>
    </source>
</evidence>
<dbReference type="RefSeq" id="WP_256311256.1">
    <property type="nucleotide sequence ID" value="NZ_JANGAC010000005.1"/>
</dbReference>